<reference evidence="4" key="1">
    <citation type="submission" date="2023-06" db="EMBL/GenBank/DDBJ databases">
        <title>Draft genome of Marssonina rosae.</title>
        <authorList>
            <person name="Cheng Q."/>
        </authorList>
    </citation>
    <scope>NUCLEOTIDE SEQUENCE</scope>
    <source>
        <strain evidence="4">R4</strain>
    </source>
</reference>
<feature type="region of interest" description="Disordered" evidence="3">
    <location>
        <begin position="31"/>
        <end position="78"/>
    </location>
</feature>
<evidence type="ECO:0000256" key="3">
    <source>
        <dbReference type="SAM" id="MobiDB-lite"/>
    </source>
</evidence>
<feature type="repeat" description="PPR" evidence="2">
    <location>
        <begin position="623"/>
        <end position="657"/>
    </location>
</feature>
<dbReference type="InterPro" id="IPR011990">
    <property type="entry name" value="TPR-like_helical_dom_sf"/>
</dbReference>
<evidence type="ECO:0000256" key="1">
    <source>
        <dbReference type="ARBA" id="ARBA00007626"/>
    </source>
</evidence>
<dbReference type="Pfam" id="PF13041">
    <property type="entry name" value="PPR_2"/>
    <property type="match status" value="1"/>
</dbReference>
<dbReference type="PANTHER" id="PTHR46128">
    <property type="entry name" value="MITOCHONDRIAL GROUP I INTRON SPLICING FACTOR CCM1"/>
    <property type="match status" value="1"/>
</dbReference>
<protein>
    <recommendedName>
        <fullName evidence="6">Pentatricopeptide repeat-containing protein</fullName>
    </recommendedName>
</protein>
<sequence>MCLACRQRFGQLRHAQVWQCRSRATFISLSSNKPRNTESNKLEELPLSGTGGEPYAEPKNTRILSPRKTPSTRCKKPDSGDVLEALFERTVHPPPPKEVADPEARSSFGSYKNAERLRYMISESQPLADSWAFFVEHFGPEAAAKSELAKDTSGRLQVPSHLKPTAVNLFKKIMLSKGKNPFSQTLPSATELSRIFYQLGYLNGSDWTNMLSVILQGLLRLDQQGSDDLESKKRLLSDLIGIWNVACRGASHFRKFPAMESPDVYWSTLPTILNTDIIGNSRRRGPNAAFNLLVPSFTIRDNSYFPLLTIASFGILSDSSITAECLPIDVKPLLRLLSRFINVSGHIGRACSQVPHEALDTISFYVMSNRNTISDRAQEITHQIHFESTQAKPRLVPRDSSPALKRINLNFIDTRINAALDDRNIRQVDELWEDAAQWPVDLSFGEDHSAVSGAGLLSQSLAESFIRAYMGLRQPNRAIDVWNHMVNSGLTPTVRTWTSLIRGCKAAKDPLALEQIWKRMLASGVEPDNYCWVARIDGLIFCRQVDAGIAAIDEMGRLWKQAARAKYPKMPLSQLHLLEDIKTPLKPSIEVVNAAVAGLLNLNMSNAAYKVLAWSGKFGIAPDVSTYNILLKPLVIGGHSSESMALLRRMQKSGIQANIITFMTILDETIPSLEGLSLKETTEVFYNIFDEIESAGLAVEIQVYTKIIGHLLAQDGLKALSIHAVNAVLGRMISKGVHPTSQIHILLLNHYFAKSPPDMEGVRTTIERASLTKLGTNEIFWDRVIEGYSVNGETGLAMKYVGKVQENRGKVGWFAMRMLLLALVENQEWDMARTLVNNAVSDNGAPVPVEGQGAERQLSWRFWKLARELGLVQQGQDLKKKFEEAESQERKGEVLFKDAVLIRKVGTEQRSE</sequence>
<evidence type="ECO:0000256" key="2">
    <source>
        <dbReference type="PROSITE-ProRule" id="PRU00708"/>
    </source>
</evidence>
<dbReference type="NCBIfam" id="TIGR00756">
    <property type="entry name" value="PPR"/>
    <property type="match status" value="1"/>
</dbReference>
<evidence type="ECO:0000313" key="5">
    <source>
        <dbReference type="Proteomes" id="UP001285354"/>
    </source>
</evidence>
<dbReference type="Proteomes" id="UP001285354">
    <property type="component" value="Unassembled WGS sequence"/>
</dbReference>
<dbReference type="EMBL" id="JAUBYV010000001">
    <property type="protein sequence ID" value="KAK2630371.1"/>
    <property type="molecule type" value="Genomic_DNA"/>
</dbReference>
<keyword evidence="5" id="KW-1185">Reference proteome</keyword>
<dbReference type="Pfam" id="PF13812">
    <property type="entry name" value="PPR_3"/>
    <property type="match status" value="1"/>
</dbReference>
<evidence type="ECO:0008006" key="6">
    <source>
        <dbReference type="Google" id="ProtNLM"/>
    </source>
</evidence>
<accession>A0AAD9T709</accession>
<evidence type="ECO:0000313" key="4">
    <source>
        <dbReference type="EMBL" id="KAK2630371.1"/>
    </source>
</evidence>
<organism evidence="4 5">
    <name type="scientific">Diplocarpon rosae</name>
    <dbReference type="NCBI Taxonomy" id="946125"/>
    <lineage>
        <taxon>Eukaryota</taxon>
        <taxon>Fungi</taxon>
        <taxon>Dikarya</taxon>
        <taxon>Ascomycota</taxon>
        <taxon>Pezizomycotina</taxon>
        <taxon>Leotiomycetes</taxon>
        <taxon>Helotiales</taxon>
        <taxon>Drepanopezizaceae</taxon>
        <taxon>Diplocarpon</taxon>
    </lineage>
</organism>
<feature type="repeat" description="PPR" evidence="2">
    <location>
        <begin position="493"/>
        <end position="527"/>
    </location>
</feature>
<gene>
    <name evidence="4" type="ORF">QTJ16_001191</name>
</gene>
<comment type="caution">
    <text evidence="4">The sequence shown here is derived from an EMBL/GenBank/DDBJ whole genome shotgun (WGS) entry which is preliminary data.</text>
</comment>
<dbReference type="InterPro" id="IPR050872">
    <property type="entry name" value="PPR_P_subfamily"/>
</dbReference>
<proteinExistence type="inferred from homology"/>
<dbReference type="AlphaFoldDB" id="A0AAD9T709"/>
<dbReference type="InterPro" id="IPR002885">
    <property type="entry name" value="PPR_rpt"/>
</dbReference>
<comment type="similarity">
    <text evidence="1">Belongs to the PPR family. P subfamily.</text>
</comment>
<dbReference type="PROSITE" id="PS51375">
    <property type="entry name" value="PPR"/>
    <property type="match status" value="2"/>
</dbReference>
<dbReference type="PANTHER" id="PTHR46128:SF193">
    <property type="entry name" value="TETRATRICOPEPTIDE-LIKE HELICAL DOMAIN SUPERFAMILY"/>
    <property type="match status" value="1"/>
</dbReference>
<dbReference type="Gene3D" id="1.25.40.10">
    <property type="entry name" value="Tetratricopeptide repeat domain"/>
    <property type="match status" value="3"/>
</dbReference>
<name>A0AAD9T709_9HELO</name>
<feature type="compositionally biased region" description="Basic and acidic residues" evidence="3">
    <location>
        <begin position="35"/>
        <end position="44"/>
    </location>
</feature>